<evidence type="ECO:0000256" key="4">
    <source>
        <dbReference type="ARBA" id="ARBA00023002"/>
    </source>
</evidence>
<keyword evidence="4 5" id="KW-0560">Oxidoreductase</keyword>
<reference evidence="8 9" key="1">
    <citation type="submission" date="2014-04" db="EMBL/GenBank/DDBJ databases">
        <title>A comprehensive comparison of genomes of Erythrobacter spp. Strains.</title>
        <authorList>
            <person name="Zheng Q."/>
        </authorList>
    </citation>
    <scope>NUCLEOTIDE SEQUENCE [LARGE SCALE GENOMIC DNA]</scope>
    <source>
        <strain evidence="8 9">DSM 8509</strain>
    </source>
</reference>
<dbReference type="EMBL" id="JMIX01000008">
    <property type="protein sequence ID" value="KEO92837.1"/>
    <property type="molecule type" value="Genomic_DNA"/>
</dbReference>
<evidence type="ECO:0000256" key="6">
    <source>
        <dbReference type="SAM" id="MobiDB-lite"/>
    </source>
</evidence>
<protein>
    <submittedName>
        <fullName evidence="8">CrtD protein</fullName>
    </submittedName>
</protein>
<dbReference type="Proteomes" id="UP000027866">
    <property type="component" value="Unassembled WGS sequence"/>
</dbReference>
<feature type="region of interest" description="Disordered" evidence="6">
    <location>
        <begin position="502"/>
        <end position="521"/>
    </location>
</feature>
<gene>
    <name evidence="8" type="ORF">EH32_13680</name>
</gene>
<dbReference type="SUPFAM" id="SSF51905">
    <property type="entry name" value="FAD/NAD(P)-binding domain"/>
    <property type="match status" value="1"/>
</dbReference>
<comment type="caution">
    <text evidence="8">The sequence shown here is derived from an EMBL/GenBank/DDBJ whole genome shotgun (WGS) entry which is preliminary data.</text>
</comment>
<evidence type="ECO:0000313" key="9">
    <source>
        <dbReference type="Proteomes" id="UP000027866"/>
    </source>
</evidence>
<evidence type="ECO:0000256" key="1">
    <source>
        <dbReference type="ARBA" id="ARBA00004829"/>
    </source>
</evidence>
<dbReference type="Gene3D" id="3.50.50.60">
    <property type="entry name" value="FAD/NAD(P)-binding domain"/>
    <property type="match status" value="2"/>
</dbReference>
<organism evidence="8 9">
    <name type="scientific">Erythrobacter litoralis</name>
    <dbReference type="NCBI Taxonomy" id="39960"/>
    <lineage>
        <taxon>Bacteria</taxon>
        <taxon>Pseudomonadati</taxon>
        <taxon>Pseudomonadota</taxon>
        <taxon>Alphaproteobacteria</taxon>
        <taxon>Sphingomonadales</taxon>
        <taxon>Erythrobacteraceae</taxon>
        <taxon>Erythrobacter/Porphyrobacter group</taxon>
        <taxon>Erythrobacter</taxon>
    </lineage>
</organism>
<dbReference type="PANTHER" id="PTHR43734:SF7">
    <property type="entry name" value="4,4'-DIAPONEUROSPORENE OXYGENASE"/>
    <property type="match status" value="1"/>
</dbReference>
<feature type="domain" description="Amine oxidase" evidence="7">
    <location>
        <begin position="12"/>
        <end position="491"/>
    </location>
</feature>
<keyword evidence="9" id="KW-1185">Reference proteome</keyword>
<evidence type="ECO:0000256" key="3">
    <source>
        <dbReference type="ARBA" id="ARBA00022746"/>
    </source>
</evidence>
<dbReference type="GO" id="GO:0016491">
    <property type="term" value="F:oxidoreductase activity"/>
    <property type="evidence" value="ECO:0007669"/>
    <property type="project" value="UniProtKB-KW"/>
</dbReference>
<evidence type="ECO:0000256" key="2">
    <source>
        <dbReference type="ARBA" id="ARBA00006046"/>
    </source>
</evidence>
<dbReference type="AlphaFoldDB" id="A0A074N4C0"/>
<accession>A0A074N4C0</accession>
<dbReference type="NCBIfam" id="NF045637">
    <property type="entry name" value="carotdesatCrtDProt"/>
    <property type="match status" value="1"/>
</dbReference>
<name>A0A074N4C0_9SPHN</name>
<dbReference type="InterPro" id="IPR036188">
    <property type="entry name" value="FAD/NAD-bd_sf"/>
</dbReference>
<dbReference type="PANTHER" id="PTHR43734">
    <property type="entry name" value="PHYTOENE DESATURASE"/>
    <property type="match status" value="1"/>
</dbReference>
<dbReference type="Pfam" id="PF01593">
    <property type="entry name" value="Amino_oxidase"/>
    <property type="match status" value="1"/>
</dbReference>
<dbReference type="NCBIfam" id="TIGR02734">
    <property type="entry name" value="crtI_fam"/>
    <property type="match status" value="1"/>
</dbReference>
<proteinExistence type="inferred from homology"/>
<feature type="compositionally biased region" description="Polar residues" evidence="6">
    <location>
        <begin position="508"/>
        <end position="521"/>
    </location>
</feature>
<dbReference type="InterPro" id="IPR014105">
    <property type="entry name" value="Carotenoid/retinoid_OxRdtase"/>
</dbReference>
<dbReference type="InterPro" id="IPR054841">
    <property type="entry name" value="carotdesatCrtD"/>
</dbReference>
<evidence type="ECO:0000259" key="7">
    <source>
        <dbReference type="Pfam" id="PF01593"/>
    </source>
</evidence>
<comment type="similarity">
    <text evidence="2 5">Belongs to the carotenoid/retinoid oxidoreductase family.</text>
</comment>
<evidence type="ECO:0000256" key="5">
    <source>
        <dbReference type="RuleBase" id="RU362075"/>
    </source>
</evidence>
<comment type="pathway">
    <text evidence="1 5">Carotenoid biosynthesis.</text>
</comment>
<sequence>MSARIVIIGAGIGGLTSAAMLAARGHDVTLVEKERWIGGKARHVEVDGQPVAAGPTVFTMRDVFEGLFHACDARLEDFITARQAGIIARHAWEDGGHLDLFADPLRSEEAIGDFAGAEAAAGFRSFRQEARRIYEVLDEPFLRGESASTPLPMMWRIGLLNMGDMLAMRPFDNLWKALGEHFADPRLQQLYGRYATYCGSDPFRAPATLMLIAHTEARGVWLIDGGIAALAQGIGMLAERKGAKIRTGEGVSHILAQNGRVNGVRLASGEMLHAEIVICNGDPAALAEGRFGHEAARAVRSMPTTKRSLSALVWFAHAKTSGFDLTHHNVFFSRDYAREFEQIRSGRPPSEPTVYLCAQDRGANDKGENHDGARERIQIIVNAPANGDTHAYSPEETEQCTRQMRATLERCGLELEDPMPHELASPATWEKLFPQTGGALYGRASHGWAASFQRQGPRTRMKGLYCAGGATHPAAGVPMAALSGLLAARTIASDLASTRRFHPVATPGGTSMRSVTTGSTP</sequence>
<dbReference type="GO" id="GO:0016117">
    <property type="term" value="P:carotenoid biosynthetic process"/>
    <property type="evidence" value="ECO:0007669"/>
    <property type="project" value="UniProtKB-KW"/>
</dbReference>
<dbReference type="InterPro" id="IPR002937">
    <property type="entry name" value="Amino_oxidase"/>
</dbReference>
<evidence type="ECO:0000313" key="8">
    <source>
        <dbReference type="EMBL" id="KEO92837.1"/>
    </source>
</evidence>
<keyword evidence="3 5" id="KW-0125">Carotenoid biosynthesis</keyword>